<name>R7Z4M5_CONA1</name>
<proteinExistence type="inferred from homology"/>
<evidence type="ECO:0000256" key="1">
    <source>
        <dbReference type="ARBA" id="ARBA00022801"/>
    </source>
</evidence>
<dbReference type="GO" id="GO:0016042">
    <property type="term" value="P:lipid catabolic process"/>
    <property type="evidence" value="ECO:0007669"/>
    <property type="project" value="UniProtKB-KW"/>
</dbReference>
<dbReference type="SUPFAM" id="SSF53474">
    <property type="entry name" value="alpha/beta-Hydrolases"/>
    <property type="match status" value="1"/>
</dbReference>
<reference evidence="8" key="1">
    <citation type="submission" date="2012-06" db="EMBL/GenBank/DDBJ databases">
        <title>The genome sequence of Coniosporium apollinis CBS 100218.</title>
        <authorList>
            <consortium name="The Broad Institute Genome Sequencing Platform"/>
            <person name="Cuomo C."/>
            <person name="Gorbushina A."/>
            <person name="Noack S."/>
            <person name="Walker B."/>
            <person name="Young S.K."/>
            <person name="Zeng Q."/>
            <person name="Gargeya S."/>
            <person name="Fitzgerald M."/>
            <person name="Haas B."/>
            <person name="Abouelleil A."/>
            <person name="Alvarado L."/>
            <person name="Arachchi H.M."/>
            <person name="Berlin A.M."/>
            <person name="Chapman S.B."/>
            <person name="Goldberg J."/>
            <person name="Griggs A."/>
            <person name="Gujja S."/>
            <person name="Hansen M."/>
            <person name="Howarth C."/>
            <person name="Imamovic A."/>
            <person name="Larimer J."/>
            <person name="McCowan C."/>
            <person name="Montmayeur A."/>
            <person name="Murphy C."/>
            <person name="Neiman D."/>
            <person name="Pearson M."/>
            <person name="Priest M."/>
            <person name="Roberts A."/>
            <person name="Saif S."/>
            <person name="Shea T."/>
            <person name="Sisk P."/>
            <person name="Sykes S."/>
            <person name="Wortman J."/>
            <person name="Nusbaum C."/>
            <person name="Birren B."/>
        </authorList>
    </citation>
    <scope>NUCLEOTIDE SEQUENCE [LARGE SCALE GENOMIC DNA]</scope>
    <source>
        <strain evidence="8">CBS 100218</strain>
    </source>
</reference>
<dbReference type="PIRSF" id="PIRSF018169">
    <property type="entry name" value="PAF_acetylhydrolase"/>
    <property type="match status" value="1"/>
</dbReference>
<keyword evidence="2 4" id="KW-0442">Lipid degradation</keyword>
<dbReference type="RefSeq" id="XP_007784291.1">
    <property type="nucleotide sequence ID" value="XM_007786101.1"/>
</dbReference>
<dbReference type="OrthoDB" id="2363873at2759"/>
<comment type="similarity">
    <text evidence="4">Belongs to the serine esterase family.</text>
</comment>
<dbReference type="EMBL" id="JH767604">
    <property type="protein sequence ID" value="EON68974.1"/>
    <property type="molecule type" value="Genomic_DNA"/>
</dbReference>
<dbReference type="GO" id="GO:0003847">
    <property type="term" value="F:1-alkyl-2-acetylglycerophosphocholine esterase activity"/>
    <property type="evidence" value="ECO:0007669"/>
    <property type="project" value="UniProtKB-UniRule"/>
</dbReference>
<dbReference type="HOGENOM" id="CLU_024458_0_0_1"/>
<keyword evidence="3 4" id="KW-0443">Lipid metabolism</keyword>
<dbReference type="STRING" id="1168221.R7Z4M5"/>
<feature type="active site" description="Nucleophile" evidence="5">
    <location>
        <position position="266"/>
    </location>
</feature>
<dbReference type="PANTHER" id="PTHR10272:SF7">
    <property type="entry name" value="PHOSPHOLIPASE-RELATED"/>
    <property type="match status" value="1"/>
</dbReference>
<dbReference type="AlphaFoldDB" id="R7Z4M5"/>
<dbReference type="PANTHER" id="PTHR10272">
    <property type="entry name" value="PLATELET-ACTIVATING FACTOR ACETYLHYDROLASE"/>
    <property type="match status" value="1"/>
</dbReference>
<dbReference type="eggNOG" id="KOG3847">
    <property type="taxonomic scope" value="Eukaryota"/>
</dbReference>
<feature type="active site" description="Charge relay system" evidence="5">
    <location>
        <position position="319"/>
    </location>
</feature>
<keyword evidence="8" id="KW-1185">Reference proteome</keyword>
<feature type="region of interest" description="Disordered" evidence="6">
    <location>
        <begin position="483"/>
        <end position="519"/>
    </location>
</feature>
<comment type="catalytic activity">
    <reaction evidence="4">
        <text>a 1-O-alkyl-2-acetyl-sn-glycero-3-phosphocholine + H2O = a 1-O-alkyl-sn-glycero-3-phosphocholine + acetate + H(+)</text>
        <dbReference type="Rhea" id="RHEA:17777"/>
        <dbReference type="ChEBI" id="CHEBI:15377"/>
        <dbReference type="ChEBI" id="CHEBI:15378"/>
        <dbReference type="ChEBI" id="CHEBI:30089"/>
        <dbReference type="ChEBI" id="CHEBI:30909"/>
        <dbReference type="ChEBI" id="CHEBI:36707"/>
        <dbReference type="EC" id="3.1.1.47"/>
    </reaction>
</comment>
<organism evidence="7 8">
    <name type="scientific">Coniosporium apollinis (strain CBS 100218)</name>
    <name type="common">Rock-inhabiting black yeast</name>
    <dbReference type="NCBI Taxonomy" id="1168221"/>
    <lineage>
        <taxon>Eukaryota</taxon>
        <taxon>Fungi</taxon>
        <taxon>Dikarya</taxon>
        <taxon>Ascomycota</taxon>
        <taxon>Pezizomycotina</taxon>
        <taxon>Dothideomycetes</taxon>
        <taxon>Dothideomycetes incertae sedis</taxon>
        <taxon>Coniosporium</taxon>
    </lineage>
</organism>
<evidence type="ECO:0000256" key="4">
    <source>
        <dbReference type="PIRNR" id="PIRNR018169"/>
    </source>
</evidence>
<dbReference type="GeneID" id="19905543"/>
<evidence type="ECO:0000313" key="7">
    <source>
        <dbReference type="EMBL" id="EON68974.1"/>
    </source>
</evidence>
<dbReference type="OMA" id="FCPEHRD"/>
<dbReference type="Proteomes" id="UP000016924">
    <property type="component" value="Unassembled WGS sequence"/>
</dbReference>
<dbReference type="Gene3D" id="3.40.50.1820">
    <property type="entry name" value="alpha/beta hydrolase"/>
    <property type="match status" value="1"/>
</dbReference>
<evidence type="ECO:0000256" key="3">
    <source>
        <dbReference type="ARBA" id="ARBA00023098"/>
    </source>
</evidence>
<dbReference type="EC" id="3.1.1.47" evidence="4"/>
<evidence type="ECO:0000256" key="6">
    <source>
        <dbReference type="SAM" id="MobiDB-lite"/>
    </source>
</evidence>
<evidence type="ECO:0000256" key="5">
    <source>
        <dbReference type="PIRSR" id="PIRSR018169-1"/>
    </source>
</evidence>
<evidence type="ECO:0000313" key="8">
    <source>
        <dbReference type="Proteomes" id="UP000016924"/>
    </source>
</evidence>
<keyword evidence="1 4" id="KW-0378">Hydrolase</keyword>
<feature type="active site" description="Charge relay system" evidence="5">
    <location>
        <position position="399"/>
    </location>
</feature>
<feature type="compositionally biased region" description="Basic and acidic residues" evidence="6">
    <location>
        <begin position="484"/>
        <end position="499"/>
    </location>
</feature>
<sequence>MSFLSHLNPTPGFPSYTGPYQVGSVDVEIPVADLEAPSPAPDSTIATTAFRVFYPCEPGTHERPVRWIPNPQRGYVSAYARFLGAGSAFSELFSFFPQLLYYISIPVHRNARLLPAPTKSARWPVLVFSHGLGGTRNTYSHLAGSLSSHGIVVIAPDHRDGSAPISYVRATDKSEAREVPYRAVPHKPSPDTWAQRDEQLKIRLWELGLVHDALLKIDQGAPLKNLDPNTPSNGHFHKGGPFDALSLFRNALDVHRPGAITWAGHSFGAATTVQFVKSVFYRPSAHDAKKHNYTPLFKPSPDSALAQQVTPQSPVMLLDLWCLPLHSPATAWLWAKPLPAYAPSGAGGTAILAVLSEAFFKWSSHLRETKRVLSESPTSDHPRRAQPAPRFFYAAASAHLSQSDFGVLFPWVTKRVFKAEEPVRTITLNARAMLQVMRECGIEVAETSRADRESAEEGSDDAAIVDPGAGIRGWIPLTTDLDEREERRLGEKERREDVNRGPGEAVVEGEVLGQVRSNA</sequence>
<dbReference type="InterPro" id="IPR029058">
    <property type="entry name" value="AB_hydrolase_fold"/>
</dbReference>
<dbReference type="InterPro" id="IPR016715">
    <property type="entry name" value="PAF_acetylhydro_eukaryote"/>
</dbReference>
<dbReference type="Pfam" id="PF03403">
    <property type="entry name" value="PAF-AH_p_II"/>
    <property type="match status" value="1"/>
</dbReference>
<accession>R7Z4M5</accession>
<protein>
    <recommendedName>
        <fullName evidence="4">Putative phospholipase</fullName>
        <ecNumber evidence="4">3.1.1.47</ecNumber>
    </recommendedName>
</protein>
<evidence type="ECO:0000256" key="2">
    <source>
        <dbReference type="ARBA" id="ARBA00022963"/>
    </source>
</evidence>
<gene>
    <name evidence="7" type="ORF">W97_08232</name>
</gene>